<proteinExistence type="predicted"/>
<dbReference type="Gene3D" id="1.20.120.330">
    <property type="entry name" value="Nucleotidyltransferases domain 2"/>
    <property type="match status" value="1"/>
</dbReference>
<protein>
    <recommendedName>
        <fullName evidence="3">DUF86 domain-containing protein</fullName>
    </recommendedName>
</protein>
<organism evidence="1 2">
    <name type="scientific">Crenothrix polyspora</name>
    <dbReference type="NCBI Taxonomy" id="360316"/>
    <lineage>
        <taxon>Bacteria</taxon>
        <taxon>Pseudomonadati</taxon>
        <taxon>Pseudomonadota</taxon>
        <taxon>Gammaproteobacteria</taxon>
        <taxon>Methylococcales</taxon>
        <taxon>Crenotrichaceae</taxon>
        <taxon>Crenothrix</taxon>
    </lineage>
</organism>
<gene>
    <name evidence="1" type="ORF">CRENPOLYSF1_1000009</name>
</gene>
<reference evidence="2" key="1">
    <citation type="submission" date="2017-02" db="EMBL/GenBank/DDBJ databases">
        <authorList>
            <person name="Daims H."/>
        </authorList>
    </citation>
    <scope>NUCLEOTIDE SEQUENCE [LARGE SCALE GENOMIC DNA]</scope>
</reference>
<evidence type="ECO:0000313" key="1">
    <source>
        <dbReference type="EMBL" id="SJM89275.1"/>
    </source>
</evidence>
<sequence>MSKELTILLRNYAACAQRIAKLAYSLNKNLALFPLTVESAKHLTDEQEESIDALILRYSQSVAMMQDHLFRGIAYVEQEDVSDKSNRDKTLLMEKLGAIRSADEFGTAAILRNKFSHHYPEEADVRIERLNLVIQEAEFVMDAFQDITSFLKRRAYFD</sequence>
<dbReference type="Proteomes" id="UP000195667">
    <property type="component" value="Unassembled WGS sequence"/>
</dbReference>
<evidence type="ECO:0000313" key="2">
    <source>
        <dbReference type="Proteomes" id="UP000195667"/>
    </source>
</evidence>
<name>A0A1R4GZ78_9GAMM</name>
<dbReference type="AlphaFoldDB" id="A0A1R4GZ78"/>
<dbReference type="RefSeq" id="WP_087142062.1">
    <property type="nucleotide sequence ID" value="NZ_FUKI01000003.1"/>
</dbReference>
<accession>A0A1R4GZ78</accession>
<dbReference type="OrthoDB" id="13547at2"/>
<evidence type="ECO:0008006" key="3">
    <source>
        <dbReference type="Google" id="ProtNLM"/>
    </source>
</evidence>
<keyword evidence="2" id="KW-1185">Reference proteome</keyword>
<dbReference type="EMBL" id="FUKI01000003">
    <property type="protein sequence ID" value="SJM89275.1"/>
    <property type="molecule type" value="Genomic_DNA"/>
</dbReference>
<dbReference type="SUPFAM" id="SSF81593">
    <property type="entry name" value="Nucleotidyltransferase substrate binding subunit/domain"/>
    <property type="match status" value="1"/>
</dbReference>